<dbReference type="InterPro" id="IPR029061">
    <property type="entry name" value="THDP-binding"/>
</dbReference>
<dbReference type="Pfam" id="PF02780">
    <property type="entry name" value="Transketolase_C"/>
    <property type="match status" value="1"/>
</dbReference>
<dbReference type="SMART" id="SM00861">
    <property type="entry name" value="Transket_pyr"/>
    <property type="match status" value="1"/>
</dbReference>
<comment type="cofactor">
    <cofactor evidence="1">
        <name>thiamine diphosphate</name>
        <dbReference type="ChEBI" id="CHEBI:58937"/>
    </cofactor>
</comment>
<feature type="domain" description="Transketolase-like pyrimidine-binding" evidence="4">
    <location>
        <begin position="6"/>
        <end position="181"/>
    </location>
</feature>
<evidence type="ECO:0000313" key="5">
    <source>
        <dbReference type="EMBL" id="MBB6628141.1"/>
    </source>
</evidence>
<evidence type="ECO:0000313" key="6">
    <source>
        <dbReference type="Proteomes" id="UP000523955"/>
    </source>
</evidence>
<dbReference type="Gene3D" id="3.40.50.920">
    <property type="match status" value="1"/>
</dbReference>
<protein>
    <submittedName>
        <fullName evidence="5">Alpha-ketoacid dehydrogenase subunit beta</fullName>
    </submittedName>
</protein>
<dbReference type="Proteomes" id="UP000523955">
    <property type="component" value="Unassembled WGS sequence"/>
</dbReference>
<dbReference type="PANTHER" id="PTHR43257">
    <property type="entry name" value="PYRUVATE DEHYDROGENASE E1 COMPONENT BETA SUBUNIT"/>
    <property type="match status" value="1"/>
</dbReference>
<dbReference type="GO" id="GO:0000287">
    <property type="term" value="F:magnesium ion binding"/>
    <property type="evidence" value="ECO:0007669"/>
    <property type="project" value="UniProtKB-ARBA"/>
</dbReference>
<evidence type="ECO:0000256" key="1">
    <source>
        <dbReference type="ARBA" id="ARBA00001964"/>
    </source>
</evidence>
<sequence>MSTQKITLAKGLNMGLRKAMEDDPKVLIMGEDVGKLGGVFRITDGLQKDFGEDRVIDSPLAESGIVGTAVGMALRGYRPVVEIQFDGFVYPAYDQIVCQVAKMRYRSKGRSPMPMVIRIPFGGGIGAVEHHSESPEAQFAHTPGLKVVACSNPVDGYWMIQQAIASDDPVIFLEPKRQYHADKLELDESAQPDPLFTSRVVRQGTDLTLISYGPMVKTALKAAEAAAGEGKSIEVIDLRTLSPLDMGPVLESVQRTGRAVVTHEAHVNLGMGAEVSARITEECFYHLESPVLRVGGFDTPYPASRIEEDFLPDLDRVLDAVDRSLSF</sequence>
<organism evidence="5 6">
    <name type="scientific">Nocardioides luti</name>
    <dbReference type="NCBI Taxonomy" id="2761101"/>
    <lineage>
        <taxon>Bacteria</taxon>
        <taxon>Bacillati</taxon>
        <taxon>Actinomycetota</taxon>
        <taxon>Actinomycetes</taxon>
        <taxon>Propionibacteriales</taxon>
        <taxon>Nocardioidaceae</taxon>
        <taxon>Nocardioides</taxon>
    </lineage>
</organism>
<accession>A0A7X0RGZ0</accession>
<dbReference type="SUPFAM" id="SSF52922">
    <property type="entry name" value="TK C-terminal domain-like"/>
    <property type="match status" value="1"/>
</dbReference>
<gene>
    <name evidence="5" type="ORF">H5V45_12500</name>
</gene>
<evidence type="ECO:0000259" key="4">
    <source>
        <dbReference type="SMART" id="SM00861"/>
    </source>
</evidence>
<dbReference type="FunFam" id="3.40.50.970:FF:000001">
    <property type="entry name" value="Pyruvate dehydrogenase E1 beta subunit"/>
    <property type="match status" value="1"/>
</dbReference>
<dbReference type="PANTHER" id="PTHR43257:SF2">
    <property type="entry name" value="PYRUVATE DEHYDROGENASE E1 COMPONENT SUBUNIT BETA"/>
    <property type="match status" value="1"/>
</dbReference>
<dbReference type="GO" id="GO:0016491">
    <property type="term" value="F:oxidoreductase activity"/>
    <property type="evidence" value="ECO:0007669"/>
    <property type="project" value="UniProtKB-KW"/>
</dbReference>
<keyword evidence="3" id="KW-0786">Thiamine pyrophosphate</keyword>
<dbReference type="InterPro" id="IPR033248">
    <property type="entry name" value="Transketolase_C"/>
</dbReference>
<dbReference type="InterPro" id="IPR009014">
    <property type="entry name" value="Transketo_C/PFOR_II"/>
</dbReference>
<dbReference type="SUPFAM" id="SSF52518">
    <property type="entry name" value="Thiamin diphosphate-binding fold (THDP-binding)"/>
    <property type="match status" value="1"/>
</dbReference>
<name>A0A7X0RGZ0_9ACTN</name>
<keyword evidence="2" id="KW-0560">Oxidoreductase</keyword>
<dbReference type="EMBL" id="JACKXE010000001">
    <property type="protein sequence ID" value="MBB6628141.1"/>
    <property type="molecule type" value="Genomic_DNA"/>
</dbReference>
<dbReference type="Pfam" id="PF02779">
    <property type="entry name" value="Transket_pyr"/>
    <property type="match status" value="1"/>
</dbReference>
<dbReference type="Gene3D" id="3.40.50.970">
    <property type="match status" value="1"/>
</dbReference>
<evidence type="ECO:0000256" key="2">
    <source>
        <dbReference type="ARBA" id="ARBA00023002"/>
    </source>
</evidence>
<keyword evidence="6" id="KW-1185">Reference proteome</keyword>
<dbReference type="AlphaFoldDB" id="A0A7X0RGZ0"/>
<dbReference type="FunFam" id="3.40.50.920:FF:000001">
    <property type="entry name" value="Pyruvate dehydrogenase E1 beta subunit"/>
    <property type="match status" value="1"/>
</dbReference>
<reference evidence="5 6" key="1">
    <citation type="submission" date="2020-08" db="EMBL/GenBank/DDBJ databases">
        <authorList>
            <person name="Seo M.-J."/>
        </authorList>
    </citation>
    <scope>NUCLEOTIDE SEQUENCE [LARGE SCALE GENOMIC DNA]</scope>
    <source>
        <strain evidence="5 6">KIGAM211</strain>
    </source>
</reference>
<dbReference type="RefSeq" id="WP_185253225.1">
    <property type="nucleotide sequence ID" value="NZ_JACKXE010000001.1"/>
</dbReference>
<comment type="caution">
    <text evidence="5">The sequence shown here is derived from an EMBL/GenBank/DDBJ whole genome shotgun (WGS) entry which is preliminary data.</text>
</comment>
<dbReference type="InterPro" id="IPR005475">
    <property type="entry name" value="Transketolase-like_Pyr-bd"/>
</dbReference>
<evidence type="ECO:0000256" key="3">
    <source>
        <dbReference type="ARBA" id="ARBA00023052"/>
    </source>
</evidence>
<dbReference type="CDD" id="cd07036">
    <property type="entry name" value="TPP_PYR_E1-PDHc-beta_like"/>
    <property type="match status" value="1"/>
</dbReference>
<proteinExistence type="predicted"/>